<accession>A0AAV3QDX9</accession>
<evidence type="ECO:0000256" key="4">
    <source>
        <dbReference type="ARBA" id="ARBA00022801"/>
    </source>
</evidence>
<evidence type="ECO:0000256" key="3">
    <source>
        <dbReference type="ARBA" id="ARBA00013229"/>
    </source>
</evidence>
<dbReference type="Pfam" id="PF01095">
    <property type="entry name" value="Pectinesterase"/>
    <property type="match status" value="1"/>
</dbReference>
<keyword evidence="4 11" id="KW-0378">Hydrolase</keyword>
<evidence type="ECO:0000256" key="5">
    <source>
        <dbReference type="ARBA" id="ARBA00023085"/>
    </source>
</evidence>
<dbReference type="EMBL" id="BAABME010004169">
    <property type="protein sequence ID" value="GAA0161416.1"/>
    <property type="molecule type" value="Genomic_DNA"/>
</dbReference>
<keyword evidence="5" id="KW-0063">Aspartyl esterase</keyword>
<reference evidence="11 12" key="1">
    <citation type="submission" date="2024-01" db="EMBL/GenBank/DDBJ databases">
        <title>The complete chloroplast genome sequence of Lithospermum erythrorhizon: insights into the phylogenetic relationship among Boraginaceae species and the maternal lineages of purple gromwells.</title>
        <authorList>
            <person name="Okada T."/>
            <person name="Watanabe K."/>
        </authorList>
    </citation>
    <scope>NUCLEOTIDE SEQUENCE [LARGE SCALE GENOMIC DNA]</scope>
</reference>
<keyword evidence="6" id="KW-0325">Glycoprotein</keyword>
<dbReference type="GO" id="GO:0030599">
    <property type="term" value="F:pectinesterase activity"/>
    <property type="evidence" value="ECO:0007669"/>
    <property type="project" value="UniProtKB-EC"/>
</dbReference>
<keyword evidence="9" id="KW-0732">Signal</keyword>
<gene>
    <name evidence="11" type="ORF">LIER_17740</name>
</gene>
<proteinExistence type="inferred from homology"/>
<evidence type="ECO:0000256" key="2">
    <source>
        <dbReference type="ARBA" id="ARBA00008891"/>
    </source>
</evidence>
<dbReference type="InterPro" id="IPR000070">
    <property type="entry name" value="Pectinesterase_cat"/>
</dbReference>
<dbReference type="GO" id="GO:0045490">
    <property type="term" value="P:pectin catabolic process"/>
    <property type="evidence" value="ECO:0007669"/>
    <property type="project" value="TreeGrafter"/>
</dbReference>
<dbReference type="Proteomes" id="UP001454036">
    <property type="component" value="Unassembled WGS sequence"/>
</dbReference>
<comment type="catalytic activity">
    <reaction evidence="7">
        <text>[(1-&gt;4)-alpha-D-galacturonosyl methyl ester](n) + n H2O = [(1-&gt;4)-alpha-D-galacturonosyl](n) + n methanol + n H(+)</text>
        <dbReference type="Rhea" id="RHEA:22380"/>
        <dbReference type="Rhea" id="RHEA-COMP:14570"/>
        <dbReference type="Rhea" id="RHEA-COMP:14573"/>
        <dbReference type="ChEBI" id="CHEBI:15377"/>
        <dbReference type="ChEBI" id="CHEBI:15378"/>
        <dbReference type="ChEBI" id="CHEBI:17790"/>
        <dbReference type="ChEBI" id="CHEBI:140522"/>
        <dbReference type="ChEBI" id="CHEBI:140523"/>
        <dbReference type="EC" id="3.1.1.11"/>
    </reaction>
</comment>
<dbReference type="InterPro" id="IPR012334">
    <property type="entry name" value="Pectin_lyas_fold"/>
</dbReference>
<evidence type="ECO:0000256" key="8">
    <source>
        <dbReference type="ARBA" id="ARBA00057335"/>
    </source>
</evidence>
<sequence length="319" mass="35608">MDMTSRVFHLIAYFALCFLLVQAKKGKIPRSSIKKVLVDISGHGDYVRIQDAINAVPSGNSRRVYITVRPGVYKEKIVVSKDKRYITLSGVNENNTIVTWSDGGDIYQSPTFTVFAPDFVARRLTIENKHGRGEKSVALRVSADRVAFYACRILGYQDTLLDDRGRHYYKNCLIEGATDFICGNGASTFEKCHLHSVSSGKGAITAHHRTSPSEDTGFTFVNCTITGGKMALLGRPWGPYARVIFAKTYMSGGISPQGWGDWGEPSRQRTAYFGEFANYGPGAKTSGRVSWTKTLSRNQVEPYLRLEKRFNWLKKSDAE</sequence>
<evidence type="ECO:0000256" key="1">
    <source>
        <dbReference type="ARBA" id="ARBA00005184"/>
    </source>
</evidence>
<comment type="similarity">
    <text evidence="2">Belongs to the pectinesterase family.</text>
</comment>
<dbReference type="AlphaFoldDB" id="A0AAV3QDX9"/>
<comment type="caution">
    <text evidence="11">The sequence shown here is derived from an EMBL/GenBank/DDBJ whole genome shotgun (WGS) entry which is preliminary data.</text>
</comment>
<evidence type="ECO:0000256" key="6">
    <source>
        <dbReference type="ARBA" id="ARBA00023180"/>
    </source>
</evidence>
<evidence type="ECO:0000259" key="10">
    <source>
        <dbReference type="Pfam" id="PF01095"/>
    </source>
</evidence>
<name>A0AAV3QDX9_LITER</name>
<dbReference type="GO" id="GO:0042545">
    <property type="term" value="P:cell wall modification"/>
    <property type="evidence" value="ECO:0007669"/>
    <property type="project" value="InterPro"/>
</dbReference>
<dbReference type="InterPro" id="IPR011050">
    <property type="entry name" value="Pectin_lyase_fold/virulence"/>
</dbReference>
<evidence type="ECO:0000313" key="12">
    <source>
        <dbReference type="Proteomes" id="UP001454036"/>
    </source>
</evidence>
<feature type="signal peptide" evidence="9">
    <location>
        <begin position="1"/>
        <end position="23"/>
    </location>
</feature>
<feature type="chain" id="PRO_5043674367" description="pectinesterase" evidence="9">
    <location>
        <begin position="24"/>
        <end position="319"/>
    </location>
</feature>
<dbReference type="Gene3D" id="2.160.20.10">
    <property type="entry name" value="Single-stranded right-handed beta-helix, Pectin lyase-like"/>
    <property type="match status" value="1"/>
</dbReference>
<dbReference type="PANTHER" id="PTHR31321:SF109">
    <property type="entry name" value="PECTINESTERASE"/>
    <property type="match status" value="1"/>
</dbReference>
<comment type="pathway">
    <text evidence="1">Glycan metabolism; pectin degradation; 2-dehydro-3-deoxy-D-gluconate from pectin: step 1/5.</text>
</comment>
<keyword evidence="12" id="KW-1185">Reference proteome</keyword>
<dbReference type="FunFam" id="2.160.20.10:FF:000013">
    <property type="entry name" value="Pectinesterase"/>
    <property type="match status" value="1"/>
</dbReference>
<dbReference type="PANTHER" id="PTHR31321">
    <property type="entry name" value="ACYL-COA THIOESTER HYDROLASE YBHC-RELATED"/>
    <property type="match status" value="1"/>
</dbReference>
<evidence type="ECO:0000256" key="7">
    <source>
        <dbReference type="ARBA" id="ARBA00047928"/>
    </source>
</evidence>
<dbReference type="EC" id="3.1.1.11" evidence="3"/>
<evidence type="ECO:0000313" key="11">
    <source>
        <dbReference type="EMBL" id="GAA0161416.1"/>
    </source>
</evidence>
<evidence type="ECO:0000256" key="9">
    <source>
        <dbReference type="SAM" id="SignalP"/>
    </source>
</evidence>
<protein>
    <recommendedName>
        <fullName evidence="3">pectinesterase</fullName>
        <ecNumber evidence="3">3.1.1.11</ecNumber>
    </recommendedName>
</protein>
<feature type="domain" description="Pectinesterase catalytic" evidence="10">
    <location>
        <begin position="36"/>
        <end position="294"/>
    </location>
</feature>
<organism evidence="11 12">
    <name type="scientific">Lithospermum erythrorhizon</name>
    <name type="common">Purple gromwell</name>
    <name type="synonym">Lithospermum officinale var. erythrorhizon</name>
    <dbReference type="NCBI Taxonomy" id="34254"/>
    <lineage>
        <taxon>Eukaryota</taxon>
        <taxon>Viridiplantae</taxon>
        <taxon>Streptophyta</taxon>
        <taxon>Embryophyta</taxon>
        <taxon>Tracheophyta</taxon>
        <taxon>Spermatophyta</taxon>
        <taxon>Magnoliopsida</taxon>
        <taxon>eudicotyledons</taxon>
        <taxon>Gunneridae</taxon>
        <taxon>Pentapetalae</taxon>
        <taxon>asterids</taxon>
        <taxon>lamiids</taxon>
        <taxon>Boraginales</taxon>
        <taxon>Boraginaceae</taxon>
        <taxon>Boraginoideae</taxon>
        <taxon>Lithospermeae</taxon>
        <taxon>Lithospermum</taxon>
    </lineage>
</organism>
<dbReference type="SUPFAM" id="SSF51126">
    <property type="entry name" value="Pectin lyase-like"/>
    <property type="match status" value="1"/>
</dbReference>
<comment type="function">
    <text evidence="8">Acts in the modification of cell walls via demethylesterification of cell wall pectin.</text>
</comment>